<gene>
    <name evidence="3" type="ORF">PTTT1_LOCUS17862</name>
</gene>
<dbReference type="Gene3D" id="3.30.40.10">
    <property type="entry name" value="Zinc/RING finger domain, C3HC4 (zinc finger)"/>
    <property type="match status" value="1"/>
</dbReference>
<accession>A0A8J9T3X4</accession>
<keyword evidence="1" id="KW-0812">Transmembrane</keyword>
<reference evidence="3" key="1">
    <citation type="submission" date="2022-02" db="EMBL/GenBank/DDBJ databases">
        <authorList>
            <person name="Giguere J D."/>
        </authorList>
    </citation>
    <scope>NUCLEOTIDE SEQUENCE</scope>
    <source>
        <strain evidence="3">CCAP 1055/1</strain>
    </source>
</reference>
<dbReference type="InterPro" id="IPR001841">
    <property type="entry name" value="Znf_RING"/>
</dbReference>
<evidence type="ECO:0000313" key="3">
    <source>
        <dbReference type="EMBL" id="CAG9281889.1"/>
    </source>
</evidence>
<organism evidence="3">
    <name type="scientific">Phaeodactylum tricornutum</name>
    <name type="common">Diatom</name>
    <dbReference type="NCBI Taxonomy" id="2850"/>
    <lineage>
        <taxon>Eukaryota</taxon>
        <taxon>Sar</taxon>
        <taxon>Stramenopiles</taxon>
        <taxon>Ochrophyta</taxon>
        <taxon>Bacillariophyta</taxon>
        <taxon>Bacillariophyceae</taxon>
        <taxon>Bacillariophycidae</taxon>
        <taxon>Naviculales</taxon>
        <taxon>Phaeodactylaceae</taxon>
        <taxon>Phaeodactylum</taxon>
    </lineage>
</organism>
<name>A0A8J9T3X4_PHATR</name>
<dbReference type="CDD" id="cd16448">
    <property type="entry name" value="RING-H2"/>
    <property type="match status" value="1"/>
</dbReference>
<keyword evidence="1" id="KW-1133">Transmembrane helix</keyword>
<dbReference type="EMBL" id="OU594957">
    <property type="protein sequence ID" value="CAG9281889.1"/>
    <property type="molecule type" value="Genomic_DNA"/>
</dbReference>
<dbReference type="Pfam" id="PF13639">
    <property type="entry name" value="zf-RING_2"/>
    <property type="match status" value="1"/>
</dbReference>
<dbReference type="AlphaFoldDB" id="A0A8J9T3X4"/>
<feature type="domain" description="RING-type" evidence="2">
    <location>
        <begin position="148"/>
        <end position="184"/>
    </location>
</feature>
<evidence type="ECO:0000256" key="1">
    <source>
        <dbReference type="SAM" id="Phobius"/>
    </source>
</evidence>
<keyword evidence="1" id="KW-0472">Membrane</keyword>
<feature type="transmembrane region" description="Helical" evidence="1">
    <location>
        <begin position="45"/>
        <end position="67"/>
    </location>
</feature>
<proteinExistence type="predicted"/>
<evidence type="ECO:0000259" key="2">
    <source>
        <dbReference type="Pfam" id="PF13639"/>
    </source>
</evidence>
<dbReference type="Proteomes" id="UP000836788">
    <property type="component" value="Chromosome 16"/>
</dbReference>
<dbReference type="SUPFAM" id="SSF57850">
    <property type="entry name" value="RING/U-box"/>
    <property type="match status" value="1"/>
</dbReference>
<protein>
    <recommendedName>
        <fullName evidence="2">RING-type domain-containing protein</fullName>
    </recommendedName>
</protein>
<dbReference type="InterPro" id="IPR013083">
    <property type="entry name" value="Znf_RING/FYVE/PHD"/>
</dbReference>
<sequence>MEVGHGENTPSQYLEYIDRGSVTPEIFTSAPTLAPIAVTAESTNMVVVGFLIGLIILLSILFLIMSAPPIMRYIQRRREADPKRIELRYATIEKWLISKRVLAHSENCEIFSCTRSHETKGSNNHLKPMDSCDTVETDDESFCRVGRECPICMEEFLVDDVVSWSPCLQGTCSHVFHHRCIKVWEYI</sequence>